<proteinExistence type="predicted"/>
<evidence type="ECO:0000313" key="1">
    <source>
        <dbReference type="EMBL" id="REI00917.1"/>
    </source>
</evidence>
<name>A0A3E0ISQ1_9STAP</name>
<reference evidence="1 2" key="1">
    <citation type="journal article" date="2018" name="Vet. Microbiol.">
        <title>Characterisation of Staphylococcus felis isolated from cats using whole genome sequencing.</title>
        <authorList>
            <person name="Worthing K."/>
            <person name="Pang S."/>
            <person name="Trott D.J."/>
            <person name="Abraham S."/>
            <person name="Coombs G.W."/>
            <person name="Jordan D."/>
            <person name="McIntyre L."/>
            <person name="Davies M.R."/>
            <person name="Norris J."/>
        </authorList>
    </citation>
    <scope>NUCLEOTIDE SEQUENCE [LARGE SCALE GENOMIC DNA]</scope>
    <source>
        <strain evidence="1 2">F9</strain>
    </source>
</reference>
<protein>
    <submittedName>
        <fullName evidence="1">dCTP deaminase</fullName>
    </submittedName>
</protein>
<organism evidence="1 2">
    <name type="scientific">Staphylococcus felis</name>
    <dbReference type="NCBI Taxonomy" id="46127"/>
    <lineage>
        <taxon>Bacteria</taxon>
        <taxon>Bacillati</taxon>
        <taxon>Bacillota</taxon>
        <taxon>Bacilli</taxon>
        <taxon>Bacillales</taxon>
        <taxon>Staphylococcaceae</taxon>
        <taxon>Staphylococcus</taxon>
    </lineage>
</organism>
<dbReference type="Proteomes" id="UP000256562">
    <property type="component" value="Unassembled WGS sequence"/>
</dbReference>
<evidence type="ECO:0000313" key="2">
    <source>
        <dbReference type="Proteomes" id="UP000256562"/>
    </source>
</evidence>
<accession>A0A3E0ISQ1</accession>
<dbReference type="EMBL" id="QKXQ01000039">
    <property type="protein sequence ID" value="REI00917.1"/>
    <property type="molecule type" value="Genomic_DNA"/>
</dbReference>
<sequence length="26" mass="3092">YQGKYQGQNTTTGSRFFRDWMKDGGY</sequence>
<comment type="caution">
    <text evidence="1">The sequence shown here is derived from an EMBL/GenBank/DDBJ whole genome shotgun (WGS) entry which is preliminary data.</text>
</comment>
<gene>
    <name evidence="1" type="ORF">DOS83_00820</name>
</gene>
<dbReference type="AlphaFoldDB" id="A0A3E0ISQ1"/>
<feature type="non-terminal residue" evidence="1">
    <location>
        <position position="1"/>
    </location>
</feature>